<dbReference type="Gene3D" id="3.20.200.10">
    <property type="entry name" value="MHCK/EF2 kinase"/>
    <property type="match status" value="1"/>
</dbReference>
<evidence type="ECO:0000313" key="10">
    <source>
        <dbReference type="EMBL" id="CAB9499688.1"/>
    </source>
</evidence>
<dbReference type="InterPro" id="IPR002035">
    <property type="entry name" value="VWF_A"/>
</dbReference>
<evidence type="ECO:0000313" key="11">
    <source>
        <dbReference type="Proteomes" id="UP001153069"/>
    </source>
</evidence>
<evidence type="ECO:0000259" key="8">
    <source>
        <dbReference type="PROSITE" id="PS50234"/>
    </source>
</evidence>
<dbReference type="InterPro" id="IPR052969">
    <property type="entry name" value="Thr-specific_kinase-like"/>
</dbReference>
<evidence type="ECO:0000256" key="3">
    <source>
        <dbReference type="ARBA" id="ARBA00022527"/>
    </source>
</evidence>
<gene>
    <name evidence="10" type="ORF">SEMRO_66_G037350.1</name>
</gene>
<dbReference type="SUPFAM" id="SSF53300">
    <property type="entry name" value="vWA-like"/>
    <property type="match status" value="1"/>
</dbReference>
<dbReference type="AlphaFoldDB" id="A0A9N8H2J6"/>
<dbReference type="SMART" id="SM00811">
    <property type="entry name" value="Alpha_kinase"/>
    <property type="match status" value="1"/>
</dbReference>
<dbReference type="SUPFAM" id="SSF56112">
    <property type="entry name" value="Protein kinase-like (PK-like)"/>
    <property type="match status" value="1"/>
</dbReference>
<dbReference type="OrthoDB" id="41717at2759"/>
<dbReference type="PROSITE" id="PS51158">
    <property type="entry name" value="ALPHA_KINASE"/>
    <property type="match status" value="1"/>
</dbReference>
<keyword evidence="11" id="KW-1185">Reference proteome</keyword>
<keyword evidence="5" id="KW-0732">Signal</keyword>
<keyword evidence="6 10" id="KW-0418">Kinase</keyword>
<keyword evidence="4" id="KW-0808">Transferase</keyword>
<dbReference type="EMBL" id="CAICTM010000065">
    <property type="protein sequence ID" value="CAB9499688.1"/>
    <property type="molecule type" value="Genomic_DNA"/>
</dbReference>
<dbReference type="InterPro" id="IPR036465">
    <property type="entry name" value="vWFA_dom_sf"/>
</dbReference>
<dbReference type="Proteomes" id="UP001153069">
    <property type="component" value="Unassembled WGS sequence"/>
</dbReference>
<dbReference type="PANTHER" id="PTHR47763:SF4">
    <property type="entry name" value="ALPHA-PROTEIN KINASE VWKA"/>
    <property type="match status" value="1"/>
</dbReference>
<feature type="domain" description="Alpha-type protein kinase" evidence="9">
    <location>
        <begin position="408"/>
        <end position="634"/>
    </location>
</feature>
<sequence length="634" mass="71474">MSSSFSVLDLDDGWASVDAWESPDIVSAALAFEAEKDAAKLERKLELENNTHERLAEEVRGHMAEMASMLKKVESSTATRREMERLSDLDKEMKRLKADLTATKSAIKSYTEEMLKSKSTAKTYALMKTVKDRDIRSVMRFIKDAETVDLAFLLDCTGSMGPHIEAAKSCIKEIVRRVKRTNEGLKLRVAVIGYRDIYNRDERFETLDFTESSEEFERFVSALSPIGNDDPPEDIAGAVQKACTLSWQQTSRITFLIADFPCHGSQYHNYLRDNYPSGTPGVCIEAQLKRLMSLGGEAGMQLHFGRITKNTDKMIRVLQTKGFEFDECDVKDPGKLTSSVASSVRKSISKSVTASKSKSGAHREPETLMEYVICDAKPSGEAWKSLKLCPVKVLCNKPISSVNELKNPLHFGLVRWGKSPSTEAEEKMVLMRRAKDPFAQGEMRLAYYGKLGMDEASLMSTKGDKILKTFKKTGKSSSERKRYLAQMEVSNIAHFLAEEYNKTHRPDHCPKIRFLSVYVVEESETGTERYCAEDQLPGAATSFTKYSNNTGYWNEDEINQSLLLFTRFTHEKTGGYLMVTDLQGVRQGDEFILTDPAILCKDKTRFGETNLGHVIIEKCMKATEAMLEEYGWDD</sequence>
<dbReference type="Gene3D" id="3.30.200.20">
    <property type="entry name" value="Phosphorylase Kinase, domain 1"/>
    <property type="match status" value="1"/>
</dbReference>
<dbReference type="GO" id="GO:0004674">
    <property type="term" value="F:protein serine/threonine kinase activity"/>
    <property type="evidence" value="ECO:0007669"/>
    <property type="project" value="UniProtKB-KW"/>
</dbReference>
<accession>A0A9N8H2J6</accession>
<dbReference type="PROSITE" id="PS50234">
    <property type="entry name" value="VWFA"/>
    <property type="match status" value="1"/>
</dbReference>
<dbReference type="Gene3D" id="3.40.50.410">
    <property type="entry name" value="von Willebrand factor, type A domain"/>
    <property type="match status" value="1"/>
</dbReference>
<dbReference type="InterPro" id="IPR056861">
    <property type="entry name" value="HMCN1-like_VWA"/>
</dbReference>
<evidence type="ECO:0000256" key="6">
    <source>
        <dbReference type="ARBA" id="ARBA00022777"/>
    </source>
</evidence>
<evidence type="ECO:0000259" key="9">
    <source>
        <dbReference type="PROSITE" id="PS51158"/>
    </source>
</evidence>
<keyword evidence="3" id="KW-0723">Serine/threonine-protein kinase</keyword>
<evidence type="ECO:0000256" key="4">
    <source>
        <dbReference type="ARBA" id="ARBA00022679"/>
    </source>
</evidence>
<evidence type="ECO:0000256" key="5">
    <source>
        <dbReference type="ARBA" id="ARBA00022729"/>
    </source>
</evidence>
<dbReference type="InterPro" id="IPR004166">
    <property type="entry name" value="a-kinase_dom"/>
</dbReference>
<proteinExistence type="predicted"/>
<organism evidence="10 11">
    <name type="scientific">Seminavis robusta</name>
    <dbReference type="NCBI Taxonomy" id="568900"/>
    <lineage>
        <taxon>Eukaryota</taxon>
        <taxon>Sar</taxon>
        <taxon>Stramenopiles</taxon>
        <taxon>Ochrophyta</taxon>
        <taxon>Bacillariophyta</taxon>
        <taxon>Bacillariophyceae</taxon>
        <taxon>Bacillariophycidae</taxon>
        <taxon>Naviculales</taxon>
        <taxon>Naviculaceae</taxon>
        <taxon>Seminavis</taxon>
    </lineage>
</organism>
<dbReference type="CDD" id="cd00198">
    <property type="entry name" value="vWFA"/>
    <property type="match status" value="1"/>
</dbReference>
<comment type="caution">
    <text evidence="10">The sequence shown here is derived from an EMBL/GenBank/DDBJ whole genome shotgun (WGS) entry which is preliminary data.</text>
</comment>
<name>A0A9N8H2J6_9STRA</name>
<evidence type="ECO:0000256" key="2">
    <source>
        <dbReference type="ARBA" id="ARBA00022525"/>
    </source>
</evidence>
<dbReference type="InterPro" id="IPR011009">
    <property type="entry name" value="Kinase-like_dom_sf"/>
</dbReference>
<reference evidence="10" key="1">
    <citation type="submission" date="2020-06" db="EMBL/GenBank/DDBJ databases">
        <authorList>
            <consortium name="Plant Systems Biology data submission"/>
        </authorList>
    </citation>
    <scope>NUCLEOTIDE SEQUENCE</scope>
    <source>
        <strain evidence="10">D6</strain>
    </source>
</reference>
<dbReference type="Pfam" id="PF25106">
    <property type="entry name" value="VWA_4"/>
    <property type="match status" value="1"/>
</dbReference>
<protein>
    <submittedName>
        <fullName evidence="10">Protein kinase vwkA</fullName>
    </submittedName>
</protein>
<dbReference type="PANTHER" id="PTHR47763">
    <property type="entry name" value="ALPHA-PROTEIN KINASE VWKA"/>
    <property type="match status" value="1"/>
</dbReference>
<evidence type="ECO:0000256" key="1">
    <source>
        <dbReference type="ARBA" id="ARBA00004613"/>
    </source>
</evidence>
<feature type="coiled-coil region" evidence="7">
    <location>
        <begin position="31"/>
        <end position="113"/>
    </location>
</feature>
<keyword evidence="2" id="KW-0964">Secreted</keyword>
<dbReference type="GO" id="GO:0005524">
    <property type="term" value="F:ATP binding"/>
    <property type="evidence" value="ECO:0007669"/>
    <property type="project" value="InterPro"/>
</dbReference>
<dbReference type="Pfam" id="PF02816">
    <property type="entry name" value="Alpha_kinase"/>
    <property type="match status" value="1"/>
</dbReference>
<evidence type="ECO:0000256" key="7">
    <source>
        <dbReference type="SAM" id="Coils"/>
    </source>
</evidence>
<comment type="subcellular location">
    <subcellularLocation>
        <location evidence="1">Secreted</location>
    </subcellularLocation>
</comment>
<feature type="domain" description="VWFA" evidence="8">
    <location>
        <begin position="149"/>
        <end position="242"/>
    </location>
</feature>
<keyword evidence="7" id="KW-0175">Coiled coil</keyword>